<comment type="caution">
    <text evidence="3">The sequence shown here is derived from an EMBL/GenBank/DDBJ whole genome shotgun (WGS) entry which is preliminary data.</text>
</comment>
<dbReference type="GO" id="GO:0046983">
    <property type="term" value="F:protein dimerization activity"/>
    <property type="evidence" value="ECO:0007669"/>
    <property type="project" value="InterPro"/>
</dbReference>
<dbReference type="OrthoDB" id="9805684at2"/>
<dbReference type="Pfam" id="PF02774">
    <property type="entry name" value="Semialdhyde_dhC"/>
    <property type="match status" value="1"/>
</dbReference>
<name>A0A2T0UNF7_9MICO</name>
<dbReference type="Pfam" id="PF01118">
    <property type="entry name" value="Semialdhyde_dh"/>
    <property type="match status" value="1"/>
</dbReference>
<dbReference type="GO" id="GO:0008652">
    <property type="term" value="P:amino acid biosynthetic process"/>
    <property type="evidence" value="ECO:0007669"/>
    <property type="project" value="InterPro"/>
</dbReference>
<dbReference type="RefSeq" id="WP_106297245.1">
    <property type="nucleotide sequence ID" value="NZ_PVTI01000009.1"/>
</dbReference>
<keyword evidence="4" id="KW-1185">Reference proteome</keyword>
<gene>
    <name evidence="3" type="ORF">BCF74_10939</name>
</gene>
<dbReference type="InterPro" id="IPR036291">
    <property type="entry name" value="NAD(P)-bd_dom_sf"/>
</dbReference>
<dbReference type="Gene3D" id="3.30.360.10">
    <property type="entry name" value="Dihydrodipicolinate Reductase, domain 2"/>
    <property type="match status" value="1"/>
</dbReference>
<protein>
    <submittedName>
        <fullName evidence="3">Aspartate semialdehyde dehydrogenase</fullName>
    </submittedName>
</protein>
<feature type="domain" description="Semialdehyde dehydrogenase NAD-binding" evidence="2">
    <location>
        <begin position="11"/>
        <end position="126"/>
    </location>
</feature>
<dbReference type="Gene3D" id="3.40.50.720">
    <property type="entry name" value="NAD(P)-binding Rossmann-like Domain"/>
    <property type="match status" value="1"/>
</dbReference>
<dbReference type="EMBL" id="PVTI01000009">
    <property type="protein sequence ID" value="PRY59450.1"/>
    <property type="molecule type" value="Genomic_DNA"/>
</dbReference>
<dbReference type="SMART" id="SM00859">
    <property type="entry name" value="Semialdhyde_dh"/>
    <property type="match status" value="1"/>
</dbReference>
<dbReference type="AlphaFoldDB" id="A0A2T0UNF7"/>
<evidence type="ECO:0000259" key="2">
    <source>
        <dbReference type="SMART" id="SM00859"/>
    </source>
</evidence>
<reference evidence="3 4" key="1">
    <citation type="submission" date="2018-03" db="EMBL/GenBank/DDBJ databases">
        <title>Genomic Encyclopedia of Archaeal and Bacterial Type Strains, Phase II (KMG-II): from individual species to whole genera.</title>
        <authorList>
            <person name="Goeker M."/>
        </authorList>
    </citation>
    <scope>NUCLEOTIDE SEQUENCE [LARGE SCALE GENOMIC DNA]</scope>
    <source>
        <strain evidence="3 4">ATCC BAA-1496</strain>
    </source>
</reference>
<accession>A0A2T0UNF7</accession>
<proteinExistence type="inferred from homology"/>
<dbReference type="PIRSF" id="PIRSF000148">
    <property type="entry name" value="ASA_dh"/>
    <property type="match status" value="1"/>
</dbReference>
<dbReference type="SUPFAM" id="SSF55347">
    <property type="entry name" value="Glyceraldehyde-3-phosphate dehydrogenase-like, C-terminal domain"/>
    <property type="match status" value="1"/>
</dbReference>
<dbReference type="Proteomes" id="UP000237822">
    <property type="component" value="Unassembled WGS sequence"/>
</dbReference>
<dbReference type="GO" id="GO:0051287">
    <property type="term" value="F:NAD binding"/>
    <property type="evidence" value="ECO:0007669"/>
    <property type="project" value="InterPro"/>
</dbReference>
<dbReference type="GO" id="GO:0016620">
    <property type="term" value="F:oxidoreductase activity, acting on the aldehyde or oxo group of donors, NAD or NADP as acceptor"/>
    <property type="evidence" value="ECO:0007669"/>
    <property type="project" value="InterPro"/>
</dbReference>
<dbReference type="InterPro" id="IPR012280">
    <property type="entry name" value="Semialdhyde_DH_dimer_dom"/>
</dbReference>
<evidence type="ECO:0000256" key="1">
    <source>
        <dbReference type="ARBA" id="ARBA00010584"/>
    </source>
</evidence>
<dbReference type="InterPro" id="IPR000534">
    <property type="entry name" value="Semialdehyde_DH_NAD-bd"/>
</dbReference>
<evidence type="ECO:0000313" key="4">
    <source>
        <dbReference type="Proteomes" id="UP000237822"/>
    </source>
</evidence>
<comment type="similarity">
    <text evidence="1">Belongs to the aspartate-semialdehyde dehydrogenase family.</text>
</comment>
<dbReference type="NCBIfam" id="NF011456">
    <property type="entry name" value="PRK14874.1"/>
    <property type="match status" value="1"/>
</dbReference>
<sequence length="357" mass="38116">MAAVTGSAAPTLAIVGATGAVGTVVRDVLPIRRHIWGDVRLAAGPEDVGSVHRVAGEDLTVEALTPDFFDGVDVAVVDIPPDISAQWAGVAVERGAVVIDNSPTFRRDPQVPLVVPEINPEAVRERSKGIIANPGATVMTMIDVLAVLHRQWQLTELVVTSFQAASGLGRAGMTRLRDEMEVVGADRELGMRPGDVRRAIEHELGPSMFGGPLALNVLPFAGSHVGDGWSSEESKIRQETRKILGMPELRVSATCVRVPVISAHSVSVHATFARSIPVEKARQALVEAPAVVVMDDPEHGEFPTPVDMVGADPRFVGRMRQAIDFPRTLDLFVVGDNLRKGAALNMIQTAELVAETL</sequence>
<dbReference type="PANTHER" id="PTHR46278:SF2">
    <property type="entry name" value="ASPARTATE-SEMIALDEHYDE DEHYDROGENASE"/>
    <property type="match status" value="1"/>
</dbReference>
<dbReference type="SUPFAM" id="SSF51735">
    <property type="entry name" value="NAD(P)-binding Rossmann-fold domains"/>
    <property type="match status" value="1"/>
</dbReference>
<dbReference type="PANTHER" id="PTHR46278">
    <property type="entry name" value="DEHYDROGENASE, PUTATIVE-RELATED"/>
    <property type="match status" value="1"/>
</dbReference>
<evidence type="ECO:0000313" key="3">
    <source>
        <dbReference type="EMBL" id="PRY59450.1"/>
    </source>
</evidence>
<organism evidence="3 4">
    <name type="scientific">Knoellia remsis</name>
    <dbReference type="NCBI Taxonomy" id="407159"/>
    <lineage>
        <taxon>Bacteria</taxon>
        <taxon>Bacillati</taxon>
        <taxon>Actinomycetota</taxon>
        <taxon>Actinomycetes</taxon>
        <taxon>Micrococcales</taxon>
        <taxon>Intrasporangiaceae</taxon>
        <taxon>Knoellia</taxon>
    </lineage>
</organism>